<dbReference type="PRINTS" id="PR00080">
    <property type="entry name" value="SDRFAMILY"/>
</dbReference>
<dbReference type="Proteomes" id="UP000592180">
    <property type="component" value="Unassembled WGS sequence"/>
</dbReference>
<evidence type="ECO:0000256" key="1">
    <source>
        <dbReference type="ARBA" id="ARBA00006484"/>
    </source>
</evidence>
<evidence type="ECO:0000313" key="4">
    <source>
        <dbReference type="Proteomes" id="UP000592180"/>
    </source>
</evidence>
<organism evidence="3 4">
    <name type="scientific">Chryseobacterium defluvii</name>
    <dbReference type="NCBI Taxonomy" id="160396"/>
    <lineage>
        <taxon>Bacteria</taxon>
        <taxon>Pseudomonadati</taxon>
        <taxon>Bacteroidota</taxon>
        <taxon>Flavobacteriia</taxon>
        <taxon>Flavobacteriales</taxon>
        <taxon>Weeksellaceae</taxon>
        <taxon>Chryseobacterium group</taxon>
        <taxon>Chryseobacterium</taxon>
    </lineage>
</organism>
<dbReference type="EC" id="1.1.1.100" evidence="3"/>
<dbReference type="SUPFAM" id="SSF51735">
    <property type="entry name" value="NAD(P)-binding Rossmann-fold domains"/>
    <property type="match status" value="1"/>
</dbReference>
<dbReference type="PANTHER" id="PTHR43639:SF1">
    <property type="entry name" value="SHORT-CHAIN DEHYDROGENASE_REDUCTASE FAMILY PROTEIN"/>
    <property type="match status" value="1"/>
</dbReference>
<proteinExistence type="inferred from homology"/>
<dbReference type="FunFam" id="3.40.50.720:FF:000290">
    <property type="entry name" value="SDR family oxidoreductase"/>
    <property type="match status" value="1"/>
</dbReference>
<dbReference type="EMBL" id="JACHLE010000003">
    <property type="protein sequence ID" value="MBB4807172.1"/>
    <property type="molecule type" value="Genomic_DNA"/>
</dbReference>
<dbReference type="PROSITE" id="PS00061">
    <property type="entry name" value="ADH_SHORT"/>
    <property type="match status" value="1"/>
</dbReference>
<dbReference type="Gene3D" id="3.40.50.720">
    <property type="entry name" value="NAD(P)-binding Rossmann-like Domain"/>
    <property type="match status" value="1"/>
</dbReference>
<evidence type="ECO:0000256" key="2">
    <source>
        <dbReference type="ARBA" id="ARBA00023002"/>
    </source>
</evidence>
<evidence type="ECO:0000313" key="3">
    <source>
        <dbReference type="EMBL" id="MBB4807172.1"/>
    </source>
</evidence>
<gene>
    <name evidence="3" type="ORF">HNP38_002476</name>
</gene>
<dbReference type="GO" id="GO:0004316">
    <property type="term" value="F:3-oxoacyl-[acyl-carrier-protein] reductase (NADPH) activity"/>
    <property type="evidence" value="ECO:0007669"/>
    <property type="project" value="UniProtKB-EC"/>
</dbReference>
<dbReference type="PRINTS" id="PR00081">
    <property type="entry name" value="GDHRDH"/>
</dbReference>
<dbReference type="InterPro" id="IPR036291">
    <property type="entry name" value="NAD(P)-bd_dom_sf"/>
</dbReference>
<comment type="caution">
    <text evidence="3">The sequence shown here is derived from an EMBL/GenBank/DDBJ whole genome shotgun (WGS) entry which is preliminary data.</text>
</comment>
<dbReference type="PANTHER" id="PTHR43639">
    <property type="entry name" value="OXIDOREDUCTASE, SHORT-CHAIN DEHYDROGENASE/REDUCTASE FAMILY (AFU_ORTHOLOGUE AFUA_5G02870)"/>
    <property type="match status" value="1"/>
</dbReference>
<dbReference type="Pfam" id="PF13561">
    <property type="entry name" value="adh_short_C2"/>
    <property type="match status" value="1"/>
</dbReference>
<dbReference type="AlphaFoldDB" id="A0A840KJX6"/>
<accession>A0A840KJX6</accession>
<dbReference type="InterPro" id="IPR002347">
    <property type="entry name" value="SDR_fam"/>
</dbReference>
<dbReference type="InterPro" id="IPR020904">
    <property type="entry name" value="Sc_DH/Rdtase_CS"/>
</dbReference>
<name>A0A840KJX6_9FLAO</name>
<reference evidence="3 4" key="1">
    <citation type="submission" date="2020-08" db="EMBL/GenBank/DDBJ databases">
        <title>Functional genomics of gut bacteria from endangered species of beetles.</title>
        <authorList>
            <person name="Carlos-Shanley C."/>
        </authorList>
    </citation>
    <scope>NUCLEOTIDE SEQUENCE [LARGE SCALE GENOMIC DNA]</scope>
    <source>
        <strain evidence="3 4">S00151</strain>
    </source>
</reference>
<keyword evidence="4" id="KW-1185">Reference proteome</keyword>
<comment type="similarity">
    <text evidence="1">Belongs to the short-chain dehydrogenases/reductases (SDR) family.</text>
</comment>
<sequence>MMSTLNNKTALVTGGSRGIGAGIVKRLSSDGANVAFTYVSDKEKAEELVREIEKTGRKAIAIEANNQNPKEVIDAVEQTISTFGQLDILVNNAGIGIVAPIEEFSLEKFDKTIDINVRAVFIAIQAAVKHMKKGSRIINIGSINADRMPFQGGGVYAMSKAAIQGLTRGLARDFGPLGITINNIQPGPINTEMNPEEGEFADYLKTHISVGRYGQPEEIASLVSYLSGSETGYINGASLNIDGGFAS</sequence>
<keyword evidence="2 3" id="KW-0560">Oxidoreductase</keyword>
<protein>
    <submittedName>
        <fullName evidence="3">3-oxoacyl-[acyl-carrier protein] reductase</fullName>
        <ecNumber evidence="3">1.1.1.100</ecNumber>
    </submittedName>
</protein>